<dbReference type="PANTHER" id="PTHR43077">
    <property type="entry name" value="TRANSPORT PERMEASE YVFS-RELATED"/>
    <property type="match status" value="1"/>
</dbReference>
<dbReference type="RefSeq" id="WP_111686021.1">
    <property type="nucleotide sequence ID" value="NZ_JADFBG010000001.1"/>
</dbReference>
<dbReference type="NCBIfam" id="TIGR03057">
    <property type="entry name" value="xxxLxxG_by_4"/>
    <property type="match status" value="2"/>
</dbReference>
<feature type="transmembrane region" description="Helical" evidence="6">
    <location>
        <begin position="580"/>
        <end position="600"/>
    </location>
</feature>
<dbReference type="GO" id="GO:0016020">
    <property type="term" value="C:membrane"/>
    <property type="evidence" value="ECO:0007669"/>
    <property type="project" value="UniProtKB-SubCell"/>
</dbReference>
<evidence type="ECO:0000256" key="1">
    <source>
        <dbReference type="ARBA" id="ARBA00004141"/>
    </source>
</evidence>
<dbReference type="Gene3D" id="1.20.5.300">
    <property type="match status" value="1"/>
</dbReference>
<dbReference type="InterPro" id="IPR051328">
    <property type="entry name" value="T7SS_ABC-Transporter"/>
</dbReference>
<feature type="domain" description="ABC-2 type transporter transmembrane" evidence="7">
    <location>
        <begin position="517"/>
        <end position="751"/>
    </location>
</feature>
<organism evidence="8 9">
    <name type="scientific">Streptococcus uberis</name>
    <dbReference type="NCBI Taxonomy" id="1349"/>
    <lineage>
        <taxon>Bacteria</taxon>
        <taxon>Bacillati</taxon>
        <taxon>Bacillota</taxon>
        <taxon>Bacilli</taxon>
        <taxon>Lactobacillales</taxon>
        <taxon>Streptococcaceae</taxon>
        <taxon>Streptococcus</taxon>
    </lineage>
</organism>
<feature type="domain" description="ABC-2 type transporter transmembrane" evidence="7">
    <location>
        <begin position="15"/>
        <end position="213"/>
    </location>
</feature>
<dbReference type="InterPro" id="IPR017501">
    <property type="entry name" value="Phage_infect_YhgE_C"/>
</dbReference>
<evidence type="ECO:0000256" key="5">
    <source>
        <dbReference type="SAM" id="MobiDB-lite"/>
    </source>
</evidence>
<dbReference type="InterPro" id="IPR017500">
    <property type="entry name" value="Phage_infect_YhgE_N"/>
</dbReference>
<comment type="subcellular location">
    <subcellularLocation>
        <location evidence="1">Membrane</location>
        <topology evidence="1">Multi-pass membrane protein</topology>
    </subcellularLocation>
</comment>
<dbReference type="InterPro" id="IPR013525">
    <property type="entry name" value="ABC2_TM"/>
</dbReference>
<evidence type="ECO:0000256" key="6">
    <source>
        <dbReference type="SAM" id="Phobius"/>
    </source>
</evidence>
<evidence type="ECO:0000256" key="4">
    <source>
        <dbReference type="ARBA" id="ARBA00023136"/>
    </source>
</evidence>
<sequence length="759" mass="79706">MLEELKSLIRNPKLIITMIGVALVPALYNLSFLGSMWDPYGQVKDLPVAVVNHDETAYVNQDALHIGQDMVDNMSKNKELDYHFVSAKKAEKGLENGDYYMVITLPKNLSKKATTILEERPEKMVINYETSKGHGMVASKMSESAMTKLKSSVSKNISQTYTTSVFNSMRHLQDGLNQASSGSAQLAQGAKSAQSGSQELSSNLLTLSNGSQLLNQGASQLNSGLQAYTGGVGQLNSGILSFSGQLPTYLDAVTQLSTGANQLTSGLSQLSSSTSLSTSDSQNIEALETGLPQLNTAIQSLNTAVSQLGSSSSTSTSFAAIKTDLQSIAASAQSIITAETSASNSQLATLQATATYKSLTPEQQAELTNALSNTSSPASISAQSILTTVGSLQTTLSTLSTQSNGDQLSQLQSSVSEIARQSNQALPGASVALTQLASGLSTVHSAVNDQLLPGSRKMSNGLATLSGNNQAISDGLSKISTGSSKLNANSTALVEGSQQLSDKTGELSSGAGKLSSGSNQLTSGLTDMSTGLSTLQVSLAQASKKLDLVSVKEDNAKALVSPLALSEKDNDSVKTNGIAMAPYMIAVSLMVVALSTNVIFANSLSGKTVTNRWEWAKQKLVINGFISTLGSLILYGAIQLLGFEANFELKTLTFIILSGWALMALVTALVGWDDRYGAFASLLVLLLQVGSSGGSYPIELSGKFFQTLHPYLPMSYVVSGLRETISLGGNFGYEVKILLGFLVGFGILGLLIYRPNKQG</sequence>
<evidence type="ECO:0000256" key="3">
    <source>
        <dbReference type="ARBA" id="ARBA00022989"/>
    </source>
</evidence>
<feature type="transmembrane region" description="Helical" evidence="6">
    <location>
        <begin position="620"/>
        <end position="640"/>
    </location>
</feature>
<dbReference type="NCBIfam" id="TIGR03061">
    <property type="entry name" value="pip_yhgE_Nterm"/>
    <property type="match status" value="1"/>
</dbReference>
<protein>
    <submittedName>
        <fullName evidence="8">DUF3533 domain-containing protein</fullName>
    </submittedName>
</protein>
<feature type="compositionally biased region" description="Low complexity" evidence="5">
    <location>
        <begin position="506"/>
        <end position="518"/>
    </location>
</feature>
<feature type="transmembrane region" description="Helical" evidence="6">
    <location>
        <begin position="652"/>
        <end position="672"/>
    </location>
</feature>
<dbReference type="Proteomes" id="UP000483839">
    <property type="component" value="Unassembled WGS sequence"/>
</dbReference>
<name>A0A6L6G709_STRUB</name>
<dbReference type="Gene3D" id="3.40.1710.10">
    <property type="entry name" value="abc type-2 transporter like domain"/>
    <property type="match status" value="1"/>
</dbReference>
<keyword evidence="2 6" id="KW-0812">Transmembrane</keyword>
<evidence type="ECO:0000313" key="9">
    <source>
        <dbReference type="Proteomes" id="UP000483839"/>
    </source>
</evidence>
<dbReference type="NCBIfam" id="TIGR03062">
    <property type="entry name" value="pip_yhgE_Cterm"/>
    <property type="match status" value="1"/>
</dbReference>
<reference evidence="8 9" key="1">
    <citation type="submission" date="2019-11" db="EMBL/GenBank/DDBJ databases">
        <title>Streptococcus uberis isolated from clinical mastitis cases on a southeastern Queensland dairy.</title>
        <authorList>
            <person name="Workentine M.L."/>
            <person name="Price R."/>
            <person name="Olchowy T."/>
        </authorList>
    </citation>
    <scope>NUCLEOTIDE SEQUENCE [LARGE SCALE GENOMIC DNA]</scope>
    <source>
        <strain evidence="8 9">OLC4459-A17</strain>
    </source>
</reference>
<feature type="region of interest" description="Disordered" evidence="5">
    <location>
        <begin position="495"/>
        <end position="520"/>
    </location>
</feature>
<dbReference type="GeneID" id="93827133"/>
<dbReference type="AlphaFoldDB" id="A0A6L6G709"/>
<feature type="transmembrane region" description="Helical" evidence="6">
    <location>
        <begin position="679"/>
        <end position="698"/>
    </location>
</feature>
<keyword evidence="4 6" id="KW-0472">Membrane</keyword>
<evidence type="ECO:0000259" key="7">
    <source>
        <dbReference type="Pfam" id="PF12698"/>
    </source>
</evidence>
<dbReference type="EMBL" id="WLXI01000024">
    <property type="protein sequence ID" value="MTD01182.1"/>
    <property type="molecule type" value="Genomic_DNA"/>
</dbReference>
<evidence type="ECO:0000313" key="8">
    <source>
        <dbReference type="EMBL" id="MTD01182.1"/>
    </source>
</evidence>
<keyword evidence="3 6" id="KW-1133">Transmembrane helix</keyword>
<comment type="caution">
    <text evidence="8">The sequence shown here is derived from an EMBL/GenBank/DDBJ whole genome shotgun (WGS) entry which is preliminary data.</text>
</comment>
<accession>A0A6L6G709</accession>
<dbReference type="GO" id="GO:0140359">
    <property type="term" value="F:ABC-type transporter activity"/>
    <property type="evidence" value="ECO:0007669"/>
    <property type="project" value="InterPro"/>
</dbReference>
<dbReference type="Pfam" id="PF12698">
    <property type="entry name" value="ABC2_membrane_3"/>
    <property type="match status" value="2"/>
</dbReference>
<dbReference type="InterPro" id="IPR023908">
    <property type="entry name" value="xxxLxxG_rpt"/>
</dbReference>
<gene>
    <name evidence="8" type="ORF">GKS16_02640</name>
</gene>
<evidence type="ECO:0000256" key="2">
    <source>
        <dbReference type="ARBA" id="ARBA00022692"/>
    </source>
</evidence>
<proteinExistence type="predicted"/>
<dbReference type="PANTHER" id="PTHR43077:SF5">
    <property type="entry name" value="PHAGE INFECTION PROTEIN"/>
    <property type="match status" value="1"/>
</dbReference>
<feature type="transmembrane region" description="Helical" evidence="6">
    <location>
        <begin position="735"/>
        <end position="753"/>
    </location>
</feature>